<organism evidence="10 11">
    <name type="scientific">Crassostrea virginica</name>
    <name type="common">Eastern oyster</name>
    <dbReference type="NCBI Taxonomy" id="6565"/>
    <lineage>
        <taxon>Eukaryota</taxon>
        <taxon>Metazoa</taxon>
        <taxon>Spiralia</taxon>
        <taxon>Lophotrochozoa</taxon>
        <taxon>Mollusca</taxon>
        <taxon>Bivalvia</taxon>
        <taxon>Autobranchia</taxon>
        <taxon>Pteriomorphia</taxon>
        <taxon>Ostreida</taxon>
        <taxon>Ostreoidea</taxon>
        <taxon>Ostreidae</taxon>
        <taxon>Crassostrea</taxon>
    </lineage>
</organism>
<comment type="similarity">
    <text evidence="1">Belongs to the DNA polymerase type-B family.</text>
</comment>
<proteinExistence type="inferred from homology"/>
<evidence type="ECO:0000256" key="7">
    <source>
        <dbReference type="ARBA" id="ARBA00023125"/>
    </source>
</evidence>
<dbReference type="SUPFAM" id="SSF56672">
    <property type="entry name" value="DNA/RNA polymerases"/>
    <property type="match status" value="1"/>
</dbReference>
<name>A0A8B8BD31_CRAVI</name>
<reference evidence="11" key="1">
    <citation type="submission" date="2025-08" db="UniProtKB">
        <authorList>
            <consortium name="RefSeq"/>
        </authorList>
    </citation>
    <scope>IDENTIFICATION</scope>
    <source>
        <tissue evidence="11">Whole sample</tissue>
    </source>
</reference>
<evidence type="ECO:0000256" key="6">
    <source>
        <dbReference type="ARBA" id="ARBA00022932"/>
    </source>
</evidence>
<evidence type="ECO:0000256" key="1">
    <source>
        <dbReference type="ARBA" id="ARBA00005755"/>
    </source>
</evidence>
<dbReference type="Gene3D" id="3.90.1600.10">
    <property type="entry name" value="Palm domain of DNA polymerase"/>
    <property type="match status" value="1"/>
</dbReference>
<evidence type="ECO:0000259" key="9">
    <source>
        <dbReference type="Pfam" id="PF03175"/>
    </source>
</evidence>
<dbReference type="AlphaFoldDB" id="A0A8B8BD31"/>
<dbReference type="Proteomes" id="UP000694844">
    <property type="component" value="Chromosome 8"/>
</dbReference>
<feature type="domain" description="DNA-directed DNA polymerase family B mitochondria/virus" evidence="9">
    <location>
        <begin position="3"/>
        <end position="267"/>
    </location>
</feature>
<dbReference type="OrthoDB" id="6150532at2759"/>
<dbReference type="GeneID" id="111109319"/>
<evidence type="ECO:0000256" key="2">
    <source>
        <dbReference type="ARBA" id="ARBA00012417"/>
    </source>
</evidence>
<keyword evidence="3" id="KW-0808">Transferase</keyword>
<dbReference type="InterPro" id="IPR023211">
    <property type="entry name" value="DNA_pol_palm_dom_sf"/>
</dbReference>
<evidence type="ECO:0000256" key="8">
    <source>
        <dbReference type="ARBA" id="ARBA00049244"/>
    </source>
</evidence>
<dbReference type="Gene3D" id="1.10.287.690">
    <property type="entry name" value="Helix hairpin bin"/>
    <property type="match status" value="1"/>
</dbReference>
<dbReference type="PANTHER" id="PTHR33568:SF3">
    <property type="entry name" value="DNA-DIRECTED DNA POLYMERASE"/>
    <property type="match status" value="1"/>
</dbReference>
<keyword evidence="6" id="KW-0239">DNA-directed DNA polymerase</keyword>
<dbReference type="EC" id="2.7.7.7" evidence="2"/>
<keyword evidence="5" id="KW-0235">DNA replication</keyword>
<dbReference type="GO" id="GO:0006260">
    <property type="term" value="P:DNA replication"/>
    <property type="evidence" value="ECO:0007669"/>
    <property type="project" value="UniProtKB-KW"/>
</dbReference>
<evidence type="ECO:0000256" key="3">
    <source>
        <dbReference type="ARBA" id="ARBA00022679"/>
    </source>
</evidence>
<dbReference type="GO" id="GO:0003677">
    <property type="term" value="F:DNA binding"/>
    <property type="evidence" value="ECO:0007669"/>
    <property type="project" value="UniProtKB-KW"/>
</dbReference>
<gene>
    <name evidence="11" type="primary">LOC111109319</name>
</gene>
<sequence>MRYVDVCSLYPYVLKHRPFPLGHPEIITEDFQDVRSYFGIILCRVLPPRGLYHPVLPYRTGGKLLFPLCRTCAEERPTYPHYRCNHTHAQRQFTGIWITCELNKALDCGYQLDKVYEVWHFPQQSSELFSRYIDTFLKIKQEASGFPPECQTEEEKQNYIQEIFRREKILLDSSNIEKNPVRRTIAKLFLNCLWGKFAQRLQLPKTQYLTSQDELNKMLEDSTIALKGMELLTNPNQPESDMILVNYEERHEFIEECPFGNVVLAAFTTAHARLHLYETLHPLDTRVLYFDTDSIIYQHEEEKFNPTIVNSLGGWTDELDGDRIIKFMSGGPKNYAFETEKGQSVQKVKGITLNYRASQVVTLEALEKMIHQEIEDLQVRYPHKIFRNSRHELHTRPLAKTYQIVYDKRQVINDYHTLPIGY</sequence>
<keyword evidence="7" id="KW-0238">DNA-binding</keyword>
<evidence type="ECO:0000256" key="5">
    <source>
        <dbReference type="ARBA" id="ARBA00022705"/>
    </source>
</evidence>
<evidence type="ECO:0000313" key="10">
    <source>
        <dbReference type="Proteomes" id="UP000694844"/>
    </source>
</evidence>
<dbReference type="KEGG" id="cvn:111109319"/>
<dbReference type="InterPro" id="IPR004868">
    <property type="entry name" value="DNA-dir_DNA_pol_B_mt/vir"/>
</dbReference>
<dbReference type="InterPro" id="IPR043502">
    <property type="entry name" value="DNA/RNA_pol_sf"/>
</dbReference>
<protein>
    <recommendedName>
        <fullName evidence="2">DNA-directed DNA polymerase</fullName>
        <ecNumber evidence="2">2.7.7.7</ecNumber>
    </recommendedName>
</protein>
<dbReference type="GO" id="GO:0003887">
    <property type="term" value="F:DNA-directed DNA polymerase activity"/>
    <property type="evidence" value="ECO:0007669"/>
    <property type="project" value="UniProtKB-KW"/>
</dbReference>
<dbReference type="PANTHER" id="PTHR33568">
    <property type="entry name" value="DNA POLYMERASE"/>
    <property type="match status" value="1"/>
</dbReference>
<keyword evidence="4" id="KW-0548">Nucleotidyltransferase</keyword>
<dbReference type="RefSeq" id="XP_022301108.1">
    <property type="nucleotide sequence ID" value="XM_022445400.1"/>
</dbReference>
<dbReference type="Pfam" id="PF03175">
    <property type="entry name" value="DNA_pol_B_2"/>
    <property type="match status" value="1"/>
</dbReference>
<dbReference type="GO" id="GO:0000166">
    <property type="term" value="F:nucleotide binding"/>
    <property type="evidence" value="ECO:0007669"/>
    <property type="project" value="InterPro"/>
</dbReference>
<evidence type="ECO:0000313" key="11">
    <source>
        <dbReference type="RefSeq" id="XP_022301108.1"/>
    </source>
</evidence>
<comment type="catalytic activity">
    <reaction evidence="8">
        <text>DNA(n) + a 2'-deoxyribonucleoside 5'-triphosphate = DNA(n+1) + diphosphate</text>
        <dbReference type="Rhea" id="RHEA:22508"/>
        <dbReference type="Rhea" id="RHEA-COMP:17339"/>
        <dbReference type="Rhea" id="RHEA-COMP:17340"/>
        <dbReference type="ChEBI" id="CHEBI:33019"/>
        <dbReference type="ChEBI" id="CHEBI:61560"/>
        <dbReference type="ChEBI" id="CHEBI:173112"/>
        <dbReference type="EC" id="2.7.7.7"/>
    </reaction>
</comment>
<accession>A0A8B8BD31</accession>
<evidence type="ECO:0000256" key="4">
    <source>
        <dbReference type="ARBA" id="ARBA00022695"/>
    </source>
</evidence>
<keyword evidence="10" id="KW-1185">Reference proteome</keyword>